<sequence>MWDQLARKFETRNESFDIPESGTEAQSSTLAFRSRVSQSPVNQNINTDSIVGLSSNNVERSGHTAQPQVAGSHRSQQHFNLHAHHDMMRSISPPQHNYFPLENSSTPTKYVDFDKLTDYAAYRSSEVKTELGNIPSNQENASLHAEYFKLKSEVSLIQTVDRQETEHSFHTPDTTFHSSQLQAQDSQIISAQVTRQLTDEDDSTFQELRKSYVHVLRNVPSSTTAPVVSQSHLLHAVPQASQASHEHQLLLSLQSHAHNHNSRQLSPQSTPAATAYQQQHASPLTEITSSKNSPRSSIRPPLKVKSNLRIHSFIIAPARPLRAASLIVNFKLPQHKVAEILSKPSSPTHLAPTIVASKLPKLISATILVQSPSPKQASLVVRLKFPGYNLAHILAQPQQYESPIAQHTETENKHDGEENYSKDDDNEYIDSESDESARKKKKTPRKNAKTTRQH</sequence>
<feature type="compositionally biased region" description="Polar residues" evidence="1">
    <location>
        <begin position="23"/>
        <end position="48"/>
    </location>
</feature>
<dbReference type="Proteomes" id="UP000326757">
    <property type="component" value="Unassembled WGS sequence"/>
</dbReference>
<feature type="compositionally biased region" description="Basic residues" evidence="1">
    <location>
        <begin position="438"/>
        <end position="454"/>
    </location>
</feature>
<evidence type="ECO:0000256" key="1">
    <source>
        <dbReference type="SAM" id="MobiDB-lite"/>
    </source>
</evidence>
<feature type="region of interest" description="Disordered" evidence="1">
    <location>
        <begin position="258"/>
        <end position="300"/>
    </location>
</feature>
<feature type="region of interest" description="Disordered" evidence="1">
    <location>
        <begin position="54"/>
        <end position="73"/>
    </location>
</feature>
<feature type="region of interest" description="Disordered" evidence="1">
    <location>
        <begin position="408"/>
        <end position="454"/>
    </location>
</feature>
<evidence type="ECO:0000313" key="2">
    <source>
        <dbReference type="EMBL" id="KAB8303082.1"/>
    </source>
</evidence>
<dbReference type="EMBL" id="VIGI01000002">
    <property type="protein sequence ID" value="KAB8303082.1"/>
    <property type="molecule type" value="Genomic_DNA"/>
</dbReference>
<feature type="region of interest" description="Disordered" evidence="1">
    <location>
        <begin position="13"/>
        <end position="48"/>
    </location>
</feature>
<keyword evidence="3" id="KW-1185">Reference proteome</keyword>
<feature type="compositionally biased region" description="Basic and acidic residues" evidence="1">
    <location>
        <begin position="408"/>
        <end position="423"/>
    </location>
</feature>
<feature type="compositionally biased region" description="Polar residues" evidence="1">
    <location>
        <begin position="263"/>
        <end position="296"/>
    </location>
</feature>
<comment type="caution">
    <text evidence="2">The sequence shown here is derived from an EMBL/GenBank/DDBJ whole genome shotgun (WGS) entry which is preliminary data.</text>
</comment>
<protein>
    <submittedName>
        <fullName evidence="2">Uncharacterized protein</fullName>
    </submittedName>
</protein>
<accession>A0A5N6KHA5</accession>
<feature type="compositionally biased region" description="Acidic residues" evidence="1">
    <location>
        <begin position="424"/>
        <end position="434"/>
    </location>
</feature>
<organism evidence="2 3">
    <name type="scientific">Monilinia laxa</name>
    <name type="common">Brown rot fungus</name>
    <name type="synonym">Sclerotinia laxa</name>
    <dbReference type="NCBI Taxonomy" id="61186"/>
    <lineage>
        <taxon>Eukaryota</taxon>
        <taxon>Fungi</taxon>
        <taxon>Dikarya</taxon>
        <taxon>Ascomycota</taxon>
        <taxon>Pezizomycotina</taxon>
        <taxon>Leotiomycetes</taxon>
        <taxon>Helotiales</taxon>
        <taxon>Sclerotiniaceae</taxon>
        <taxon>Monilinia</taxon>
    </lineage>
</organism>
<name>A0A5N6KHA5_MONLA</name>
<proteinExistence type="predicted"/>
<evidence type="ECO:0000313" key="3">
    <source>
        <dbReference type="Proteomes" id="UP000326757"/>
    </source>
</evidence>
<reference evidence="2 3" key="1">
    <citation type="submission" date="2019-06" db="EMBL/GenBank/DDBJ databases">
        <title>Genome Sequence of the Brown Rot Fungal Pathogen Monilinia laxa.</title>
        <authorList>
            <person name="De Miccolis Angelini R.M."/>
            <person name="Landi L."/>
            <person name="Abate D."/>
            <person name="Pollastro S."/>
            <person name="Romanazzi G."/>
            <person name="Faretra F."/>
        </authorList>
    </citation>
    <scope>NUCLEOTIDE SEQUENCE [LARGE SCALE GENOMIC DNA]</scope>
    <source>
        <strain evidence="2 3">Mlax316</strain>
    </source>
</reference>
<dbReference type="AlphaFoldDB" id="A0A5N6KHA5"/>
<gene>
    <name evidence="2" type="ORF">EYC80_004535</name>
</gene>